<organism evidence="1">
    <name type="scientific">marine sediment metagenome</name>
    <dbReference type="NCBI Taxonomy" id="412755"/>
    <lineage>
        <taxon>unclassified sequences</taxon>
        <taxon>metagenomes</taxon>
        <taxon>ecological metagenomes</taxon>
    </lineage>
</organism>
<proteinExistence type="predicted"/>
<accession>X1A8G8</accession>
<protein>
    <submittedName>
        <fullName evidence="1">Uncharacterized protein</fullName>
    </submittedName>
</protein>
<dbReference type="AlphaFoldDB" id="X1A8G8"/>
<name>X1A8G8_9ZZZZ</name>
<dbReference type="EMBL" id="BART01005680">
    <property type="protein sequence ID" value="GAG69053.1"/>
    <property type="molecule type" value="Genomic_DNA"/>
</dbReference>
<gene>
    <name evidence="1" type="ORF">S01H4_12959</name>
</gene>
<comment type="caution">
    <text evidence="1">The sequence shown here is derived from an EMBL/GenBank/DDBJ whole genome shotgun (WGS) entry which is preliminary data.</text>
</comment>
<feature type="non-terminal residue" evidence="1">
    <location>
        <position position="1"/>
    </location>
</feature>
<reference evidence="1" key="1">
    <citation type="journal article" date="2014" name="Front. Microbiol.">
        <title>High frequency of phylogenetically diverse reductive dehalogenase-homologous genes in deep subseafloor sedimentary metagenomes.</title>
        <authorList>
            <person name="Kawai M."/>
            <person name="Futagami T."/>
            <person name="Toyoda A."/>
            <person name="Takaki Y."/>
            <person name="Nishi S."/>
            <person name="Hori S."/>
            <person name="Arai W."/>
            <person name="Tsubouchi T."/>
            <person name="Morono Y."/>
            <person name="Uchiyama I."/>
            <person name="Ito T."/>
            <person name="Fujiyama A."/>
            <person name="Inagaki F."/>
            <person name="Takami H."/>
        </authorList>
    </citation>
    <scope>NUCLEOTIDE SEQUENCE</scope>
    <source>
        <strain evidence="1">Expedition CK06-06</strain>
    </source>
</reference>
<evidence type="ECO:0000313" key="1">
    <source>
        <dbReference type="EMBL" id="GAG69053.1"/>
    </source>
</evidence>
<sequence>QGTVVNAQEEDDGVFTTSQNINKMRKTRMGDENVKETKNTL</sequence>